<reference evidence="2 3" key="1">
    <citation type="journal article" date="2018" name="IMA Fungus">
        <title>IMA Genome-F 10: Nine draft genome sequences of Claviceps purpurea s.lat., including C. arundinis, C. humidiphila, and C. cf. spartinae, pseudomolecules for the pitch canker pathogen Fusarium circinatum, draft genome of Davidsoniella eucalypti, Grosmannia galeiformis, Quambalaria eucalypti, and Teratosphaeria destructans.</title>
        <authorList>
            <person name="Wingfield B.D."/>
            <person name="Liu M."/>
            <person name="Nguyen H.D."/>
            <person name="Lane F.A."/>
            <person name="Morgan S.W."/>
            <person name="De Vos L."/>
            <person name="Wilken P.M."/>
            <person name="Duong T.A."/>
            <person name="Aylward J."/>
            <person name="Coetzee M.P."/>
            <person name="Dadej K."/>
            <person name="De Beer Z.W."/>
            <person name="Findlay W."/>
            <person name="Havenga M."/>
            <person name="Kolarik M."/>
            <person name="Menzies J.G."/>
            <person name="Naidoo K."/>
            <person name="Pochopski O."/>
            <person name="Shoukouhi P."/>
            <person name="Santana Q.C."/>
            <person name="Seifert K.A."/>
            <person name="Soal N."/>
            <person name="Steenkamp E.T."/>
            <person name="Tatham C.T."/>
            <person name="van der Nest M.A."/>
            <person name="Wingfield M.J."/>
        </authorList>
    </citation>
    <scope>NUCLEOTIDE SEQUENCE [LARGE SCALE GENOMIC DNA]</scope>
    <source>
        <strain evidence="2">CMW44962</strain>
    </source>
</reference>
<organism evidence="2 3">
    <name type="scientific">Teratosphaeria destructans</name>
    <dbReference type="NCBI Taxonomy" id="418781"/>
    <lineage>
        <taxon>Eukaryota</taxon>
        <taxon>Fungi</taxon>
        <taxon>Dikarya</taxon>
        <taxon>Ascomycota</taxon>
        <taxon>Pezizomycotina</taxon>
        <taxon>Dothideomycetes</taxon>
        <taxon>Dothideomycetidae</taxon>
        <taxon>Mycosphaerellales</taxon>
        <taxon>Teratosphaeriaceae</taxon>
        <taxon>Teratosphaeria</taxon>
    </lineage>
</organism>
<evidence type="ECO:0000256" key="1">
    <source>
        <dbReference type="SAM" id="MobiDB-lite"/>
    </source>
</evidence>
<evidence type="ECO:0000313" key="3">
    <source>
        <dbReference type="Proteomes" id="UP001138500"/>
    </source>
</evidence>
<feature type="non-terminal residue" evidence="2">
    <location>
        <position position="1"/>
    </location>
</feature>
<gene>
    <name evidence="2" type="ORF">Tdes44962_MAKER10141</name>
</gene>
<proteinExistence type="predicted"/>
<sequence>PPPPPTPSPVDAPALACPATPTIPRRASTTDSATGPAREEAEDSIEPPDDSLIALDLAKTATVLEALRPPVPPRPGRDAPDDDRKALRERSRQLMGVEAAGILFCF</sequence>
<dbReference type="EMBL" id="RIBY02002065">
    <property type="protein sequence ID" value="KAH9825895.1"/>
    <property type="molecule type" value="Genomic_DNA"/>
</dbReference>
<feature type="compositionally biased region" description="Pro residues" evidence="1">
    <location>
        <begin position="1"/>
        <end position="10"/>
    </location>
</feature>
<protein>
    <submittedName>
        <fullName evidence="2">Uncharacterized protein</fullName>
    </submittedName>
</protein>
<dbReference type="AlphaFoldDB" id="A0A9W7W130"/>
<reference evidence="2 3" key="2">
    <citation type="journal article" date="2021" name="Curr. Genet.">
        <title>Genetic response to nitrogen starvation in the aggressive Eucalyptus foliar pathogen Teratosphaeria destructans.</title>
        <authorList>
            <person name="Havenga M."/>
            <person name="Wingfield B.D."/>
            <person name="Wingfield M.J."/>
            <person name="Dreyer L.L."/>
            <person name="Roets F."/>
            <person name="Aylward J."/>
        </authorList>
    </citation>
    <scope>NUCLEOTIDE SEQUENCE [LARGE SCALE GENOMIC DNA]</scope>
    <source>
        <strain evidence="2">CMW44962</strain>
    </source>
</reference>
<feature type="region of interest" description="Disordered" evidence="1">
    <location>
        <begin position="1"/>
        <end position="50"/>
    </location>
</feature>
<dbReference type="Proteomes" id="UP001138500">
    <property type="component" value="Unassembled WGS sequence"/>
</dbReference>
<keyword evidence="3" id="KW-1185">Reference proteome</keyword>
<feature type="compositionally biased region" description="Acidic residues" evidence="1">
    <location>
        <begin position="40"/>
        <end position="49"/>
    </location>
</feature>
<feature type="compositionally biased region" description="Basic and acidic residues" evidence="1">
    <location>
        <begin position="75"/>
        <end position="87"/>
    </location>
</feature>
<name>A0A9W7W130_9PEZI</name>
<feature type="region of interest" description="Disordered" evidence="1">
    <location>
        <begin position="64"/>
        <end position="87"/>
    </location>
</feature>
<accession>A0A9W7W130</accession>
<evidence type="ECO:0000313" key="2">
    <source>
        <dbReference type="EMBL" id="KAH9825895.1"/>
    </source>
</evidence>
<comment type="caution">
    <text evidence="2">The sequence shown here is derived from an EMBL/GenBank/DDBJ whole genome shotgun (WGS) entry which is preliminary data.</text>
</comment>